<gene>
    <name evidence="2" type="ORF">LCPAC104_00840</name>
</gene>
<accession>A0A481Z3V9</accession>
<reference evidence="2" key="1">
    <citation type="journal article" date="2019" name="MBio">
        <title>Virus Genomes from Deep Sea Sediments Expand the Ocean Megavirome and Support Independent Origins of Viral Gigantism.</title>
        <authorList>
            <person name="Backstrom D."/>
            <person name="Yutin N."/>
            <person name="Jorgensen S.L."/>
            <person name="Dharamshi J."/>
            <person name="Homa F."/>
            <person name="Zaremba-Niedwiedzka K."/>
            <person name="Spang A."/>
            <person name="Wolf Y.I."/>
            <person name="Koonin E.V."/>
            <person name="Ettema T.J."/>
        </authorList>
    </citation>
    <scope>NUCLEOTIDE SEQUENCE</scope>
</reference>
<proteinExistence type="predicted"/>
<sequence length="45" mass="5237">MEESTPKKSISNNQDFSKVPETPKKKIHRNNIDLSNSNVVKRLFH</sequence>
<organism evidence="2">
    <name type="scientific">Pithovirus LCPAC104</name>
    <dbReference type="NCBI Taxonomy" id="2506589"/>
    <lineage>
        <taxon>Viruses</taxon>
        <taxon>Pithoviruses</taxon>
    </lineage>
</organism>
<evidence type="ECO:0000256" key="1">
    <source>
        <dbReference type="SAM" id="MobiDB-lite"/>
    </source>
</evidence>
<protein>
    <submittedName>
        <fullName evidence="2">Uncharacterized protein</fullName>
    </submittedName>
</protein>
<feature type="region of interest" description="Disordered" evidence="1">
    <location>
        <begin position="1"/>
        <end position="45"/>
    </location>
</feature>
<dbReference type="EMBL" id="MK500494">
    <property type="protein sequence ID" value="QBK90588.1"/>
    <property type="molecule type" value="Genomic_DNA"/>
</dbReference>
<name>A0A481Z3V9_9VIRU</name>
<feature type="compositionally biased region" description="Polar residues" evidence="1">
    <location>
        <begin position="7"/>
        <end position="16"/>
    </location>
</feature>
<evidence type="ECO:0000313" key="2">
    <source>
        <dbReference type="EMBL" id="QBK90588.1"/>
    </source>
</evidence>